<dbReference type="OrthoDB" id="9808002at2"/>
<dbReference type="GO" id="GO:0003824">
    <property type="term" value="F:catalytic activity"/>
    <property type="evidence" value="ECO:0007669"/>
    <property type="project" value="UniProtKB-ARBA"/>
</dbReference>
<dbReference type="Pfam" id="PF00266">
    <property type="entry name" value="Aminotran_5"/>
    <property type="match status" value="1"/>
</dbReference>
<dbReference type="EMBL" id="SWLG01000001">
    <property type="protein sequence ID" value="TLS39098.1"/>
    <property type="molecule type" value="Genomic_DNA"/>
</dbReference>
<dbReference type="Proteomes" id="UP000308230">
    <property type="component" value="Unassembled WGS sequence"/>
</dbReference>
<accession>A0A5R9FBQ6</accession>
<dbReference type="PIRSF" id="PIRSF005572">
    <property type="entry name" value="NifS"/>
    <property type="match status" value="1"/>
</dbReference>
<dbReference type="Gene3D" id="1.10.260.50">
    <property type="match status" value="1"/>
</dbReference>
<dbReference type="InterPro" id="IPR015424">
    <property type="entry name" value="PyrdxlP-dep_Trfase"/>
</dbReference>
<feature type="domain" description="Aminotransferase class V" evidence="3">
    <location>
        <begin position="2"/>
        <end position="364"/>
    </location>
</feature>
<keyword evidence="2" id="KW-0663">Pyridoxal phosphate</keyword>
<organism evidence="4 5">
    <name type="scientific">Exobacillus caeni</name>
    <dbReference type="NCBI Taxonomy" id="2574798"/>
    <lineage>
        <taxon>Bacteria</taxon>
        <taxon>Bacillati</taxon>
        <taxon>Bacillota</taxon>
        <taxon>Bacilli</taxon>
        <taxon>Bacillales</taxon>
        <taxon>Guptibacillaceae</taxon>
        <taxon>Exobacillus</taxon>
    </lineage>
</organism>
<evidence type="ECO:0000313" key="4">
    <source>
        <dbReference type="EMBL" id="TLS39098.1"/>
    </source>
</evidence>
<dbReference type="RefSeq" id="WP_138122606.1">
    <property type="nucleotide sequence ID" value="NZ_SWLG01000001.1"/>
</dbReference>
<gene>
    <name evidence="4" type="ORF">FCL54_01955</name>
</gene>
<evidence type="ECO:0000256" key="2">
    <source>
        <dbReference type="ARBA" id="ARBA00022898"/>
    </source>
</evidence>
<comment type="caution">
    <text evidence="4">The sequence shown here is derived from an EMBL/GenBank/DDBJ whole genome shotgun (WGS) entry which is preliminary data.</text>
</comment>
<reference evidence="4 5" key="1">
    <citation type="submission" date="2019-04" db="EMBL/GenBank/DDBJ databases">
        <title>Bacillus caeni sp. nov., a bacterium isolated from mangrove sediment.</title>
        <authorList>
            <person name="Huang H."/>
            <person name="Mo K."/>
            <person name="Hu Y."/>
        </authorList>
    </citation>
    <scope>NUCLEOTIDE SEQUENCE [LARGE SCALE GENOMIC DNA]</scope>
    <source>
        <strain evidence="4 5">HB172195</strain>
    </source>
</reference>
<keyword evidence="5" id="KW-1185">Reference proteome</keyword>
<dbReference type="InterPro" id="IPR015421">
    <property type="entry name" value="PyrdxlP-dep_Trfase_major"/>
</dbReference>
<evidence type="ECO:0000256" key="1">
    <source>
        <dbReference type="ARBA" id="ARBA00001933"/>
    </source>
</evidence>
<evidence type="ECO:0000313" key="5">
    <source>
        <dbReference type="Proteomes" id="UP000308230"/>
    </source>
</evidence>
<dbReference type="InterPro" id="IPR016454">
    <property type="entry name" value="Cysteine_dSase"/>
</dbReference>
<sequence>MIYLDNSATTKPYPEVLDTFRKVAESHFANPSSIHGKGSEAERLLLQARSIVADLLHVHSKEIVFTSGGTEGNNLAIKGTAFQHQSRGKHLITTAVEHASTLESFKQLEDIGFEVTYLPVDAAGRISMEDLRKEVRKDTILVSMIHVNNEIGTIQPIEEAGEYLRNFPKAVFHVDHVQGLSKVPLNFKKAKVDLCTMSAHKVHGLKGSGILYVRSGVKLFPLFTGGEQEGTVRAGTENVPGVVAMAKALRVVLEKSKSGIKQLRHLQETARKELCEIDGILINTPEQNSAPHILNFSVPRIKPEVLIHTLEEEGIYISTKSACSSKAQGGSRILEAAGYGPERSEHALRVSFSFENRQDDIERLVEALEEVLPKLKSVMG</sequence>
<name>A0A5R9FBQ6_9BACL</name>
<dbReference type="Gene3D" id="3.40.640.10">
    <property type="entry name" value="Type I PLP-dependent aspartate aminotransferase-like (Major domain)"/>
    <property type="match status" value="1"/>
</dbReference>
<dbReference type="PANTHER" id="PTHR11601">
    <property type="entry name" value="CYSTEINE DESULFURYLASE FAMILY MEMBER"/>
    <property type="match status" value="1"/>
</dbReference>
<dbReference type="Gene3D" id="3.90.1150.10">
    <property type="entry name" value="Aspartate Aminotransferase, domain 1"/>
    <property type="match status" value="1"/>
</dbReference>
<proteinExistence type="predicted"/>
<protein>
    <submittedName>
        <fullName evidence="4">Cysteine desulfurase</fullName>
    </submittedName>
</protein>
<dbReference type="InterPro" id="IPR015422">
    <property type="entry name" value="PyrdxlP-dep_Trfase_small"/>
</dbReference>
<dbReference type="AlphaFoldDB" id="A0A5R9FBQ6"/>
<comment type="cofactor">
    <cofactor evidence="1">
        <name>pyridoxal 5'-phosphate</name>
        <dbReference type="ChEBI" id="CHEBI:597326"/>
    </cofactor>
</comment>
<evidence type="ECO:0000259" key="3">
    <source>
        <dbReference type="Pfam" id="PF00266"/>
    </source>
</evidence>
<dbReference type="PANTHER" id="PTHR11601:SF50">
    <property type="entry name" value="CYSTEINE DESULFURASE ISCS 2-RELATED"/>
    <property type="match status" value="1"/>
</dbReference>
<dbReference type="InterPro" id="IPR000192">
    <property type="entry name" value="Aminotrans_V_dom"/>
</dbReference>
<dbReference type="SUPFAM" id="SSF53383">
    <property type="entry name" value="PLP-dependent transferases"/>
    <property type="match status" value="1"/>
</dbReference>